<evidence type="ECO:0000256" key="2">
    <source>
        <dbReference type="ARBA" id="ARBA00008098"/>
    </source>
</evidence>
<dbReference type="GO" id="GO:0005549">
    <property type="term" value="F:odorant binding"/>
    <property type="evidence" value="ECO:0007669"/>
    <property type="project" value="InterPro"/>
</dbReference>
<dbReference type="SUPFAM" id="SSF47565">
    <property type="entry name" value="Insect pheromone/odorant-binding proteins"/>
    <property type="match status" value="1"/>
</dbReference>
<organism evidence="6">
    <name type="scientific">Anastrepha obliqua</name>
    <dbReference type="NCBI Taxonomy" id="95512"/>
    <lineage>
        <taxon>Eukaryota</taxon>
        <taxon>Metazoa</taxon>
        <taxon>Ecdysozoa</taxon>
        <taxon>Arthropoda</taxon>
        <taxon>Hexapoda</taxon>
        <taxon>Insecta</taxon>
        <taxon>Pterygota</taxon>
        <taxon>Neoptera</taxon>
        <taxon>Endopterygota</taxon>
        <taxon>Diptera</taxon>
        <taxon>Brachycera</taxon>
        <taxon>Muscomorpha</taxon>
        <taxon>Tephritoidea</taxon>
        <taxon>Tephritidae</taxon>
        <taxon>Anastrepha</taxon>
    </lineage>
</organism>
<feature type="chain" id="PRO_5009111332" evidence="5">
    <location>
        <begin position="20"/>
        <end position="124"/>
    </location>
</feature>
<protein>
    <submittedName>
        <fullName evidence="6">Odorant-binding protein OBP56h-2</fullName>
    </submittedName>
</protein>
<accession>A0A1D8QLK0</accession>
<proteinExistence type="evidence at transcript level"/>
<evidence type="ECO:0000256" key="4">
    <source>
        <dbReference type="ARBA" id="ARBA00022729"/>
    </source>
</evidence>
<comment type="subcellular location">
    <subcellularLocation>
        <location evidence="1">Secreted</location>
    </subcellularLocation>
</comment>
<feature type="signal peptide" evidence="5">
    <location>
        <begin position="1"/>
        <end position="19"/>
    </location>
</feature>
<dbReference type="PANTHER" id="PTHR11857:SF43">
    <property type="entry name" value="GEO07291P1-RELATED"/>
    <property type="match status" value="1"/>
</dbReference>
<dbReference type="Pfam" id="PF01395">
    <property type="entry name" value="PBP_GOBP"/>
    <property type="match status" value="1"/>
</dbReference>
<feature type="non-terminal residue" evidence="6">
    <location>
        <position position="124"/>
    </location>
</feature>
<keyword evidence="3" id="KW-0964">Secreted</keyword>
<dbReference type="InterPro" id="IPR006170">
    <property type="entry name" value="PBP/GOBP"/>
</dbReference>
<evidence type="ECO:0000256" key="5">
    <source>
        <dbReference type="SAM" id="SignalP"/>
    </source>
</evidence>
<dbReference type="Gene3D" id="1.10.238.20">
    <property type="entry name" value="Pheromone/general odorant binding protein domain"/>
    <property type="match status" value="1"/>
</dbReference>
<dbReference type="PANTHER" id="PTHR11857">
    <property type="entry name" value="ODORANT BINDING PROTEIN-RELATED"/>
    <property type="match status" value="1"/>
</dbReference>
<dbReference type="InterPro" id="IPR036728">
    <property type="entry name" value="PBP_GOBP_sf"/>
</dbReference>
<evidence type="ECO:0000256" key="1">
    <source>
        <dbReference type="ARBA" id="ARBA00004613"/>
    </source>
</evidence>
<dbReference type="AlphaFoldDB" id="A0A1D8QLK0"/>
<dbReference type="EMBL" id="KU317946">
    <property type="protein sequence ID" value="AOW41525.1"/>
    <property type="molecule type" value="mRNA"/>
</dbReference>
<reference evidence="6" key="1">
    <citation type="journal article" date="2016" name="BMC Evol. Biol.">
        <title>Molecular evolution of Odorant-binding proteins gene family in two closely related Anastrepha fruit flies.</title>
        <authorList>
            <person name="Campanini E.B."/>
            <person name="de Brito R.A."/>
        </authorList>
    </citation>
    <scope>NUCLEOTIDE SEQUENCE</scope>
</reference>
<dbReference type="SMART" id="SM00708">
    <property type="entry name" value="PhBP"/>
    <property type="match status" value="1"/>
</dbReference>
<keyword evidence="4 5" id="KW-0732">Signal</keyword>
<name>A0A1D8QLK0_9MUSC</name>
<evidence type="ECO:0000256" key="3">
    <source>
        <dbReference type="ARBA" id="ARBA00022525"/>
    </source>
</evidence>
<evidence type="ECO:0000313" key="6">
    <source>
        <dbReference type="EMBL" id="AOW41525.1"/>
    </source>
</evidence>
<dbReference type="CDD" id="cd23992">
    <property type="entry name" value="PBP_GOBP"/>
    <property type="match status" value="1"/>
</dbReference>
<dbReference type="GO" id="GO:0005615">
    <property type="term" value="C:extracellular space"/>
    <property type="evidence" value="ECO:0007669"/>
    <property type="project" value="TreeGrafter"/>
</dbReference>
<dbReference type="GO" id="GO:0007608">
    <property type="term" value="P:sensory perception of smell"/>
    <property type="evidence" value="ECO:0007669"/>
    <property type="project" value="TreeGrafter"/>
</dbReference>
<sequence>MNSFITVALLLVFSATTLCQPHDPEMRKIIEECNKEHNVSPKDFHEFMEGKLATPSDDLKCSMQCAMVKQGIMNDSGTFNADAAKAKMPNDAKLASAVDACKNEAGSSPCDTAAKITQCLVAHK</sequence>
<comment type="similarity">
    <text evidence="2">Belongs to the PBP/GOBP family.</text>
</comment>